<protein>
    <submittedName>
        <fullName evidence="1">Short subunit dehydrogenase</fullName>
    </submittedName>
</protein>
<dbReference type="InterPro" id="IPR002347">
    <property type="entry name" value="SDR_fam"/>
</dbReference>
<evidence type="ECO:0000313" key="1">
    <source>
        <dbReference type="EMBL" id="RKR74812.1"/>
    </source>
</evidence>
<dbReference type="EMBL" id="RBKS01000001">
    <property type="protein sequence ID" value="RKR74812.1"/>
    <property type="molecule type" value="Genomic_DNA"/>
</dbReference>
<dbReference type="RefSeq" id="WP_121369680.1">
    <property type="nucleotide sequence ID" value="NZ_RBKS01000001.1"/>
</dbReference>
<sequence>MSARIAVVTGGTVGLGRAIMRELAHWGWDIAILARGEEGLQGAAADVMREGSRALPLSVEVADNTAVEAATGVSIAAAILLLLREVVMPKSMHADAPECLSGEIGGHG</sequence>
<accession>A0A495IFM0</accession>
<reference evidence="1 2" key="1">
    <citation type="submission" date="2018-10" db="EMBL/GenBank/DDBJ databases">
        <title>Sequencing the genomes of 1000 actinobacteria strains.</title>
        <authorList>
            <person name="Klenk H.-P."/>
        </authorList>
    </citation>
    <scope>NUCLEOTIDE SEQUENCE [LARGE SCALE GENOMIC DNA]</scope>
    <source>
        <strain evidence="1 2">DSM 17894</strain>
    </source>
</reference>
<organism evidence="1 2">
    <name type="scientific">Frondihabitans australicus</name>
    <dbReference type="NCBI Taxonomy" id="386892"/>
    <lineage>
        <taxon>Bacteria</taxon>
        <taxon>Bacillati</taxon>
        <taxon>Actinomycetota</taxon>
        <taxon>Actinomycetes</taxon>
        <taxon>Micrococcales</taxon>
        <taxon>Microbacteriaceae</taxon>
        <taxon>Frondihabitans</taxon>
    </lineage>
</organism>
<dbReference type="Pfam" id="PF00106">
    <property type="entry name" value="adh_short"/>
    <property type="match status" value="1"/>
</dbReference>
<dbReference type="InterPro" id="IPR036291">
    <property type="entry name" value="NAD(P)-bd_dom_sf"/>
</dbReference>
<dbReference type="SUPFAM" id="SSF51735">
    <property type="entry name" value="NAD(P)-binding Rossmann-fold domains"/>
    <property type="match status" value="1"/>
</dbReference>
<proteinExistence type="predicted"/>
<dbReference type="Proteomes" id="UP000280008">
    <property type="component" value="Unassembled WGS sequence"/>
</dbReference>
<dbReference type="Gene3D" id="3.40.50.720">
    <property type="entry name" value="NAD(P)-binding Rossmann-like Domain"/>
    <property type="match status" value="1"/>
</dbReference>
<dbReference type="AlphaFoldDB" id="A0A495IFM0"/>
<comment type="caution">
    <text evidence="1">The sequence shown here is derived from an EMBL/GenBank/DDBJ whole genome shotgun (WGS) entry which is preliminary data.</text>
</comment>
<dbReference type="OrthoDB" id="151996at2"/>
<keyword evidence="2" id="KW-1185">Reference proteome</keyword>
<name>A0A495IFM0_9MICO</name>
<evidence type="ECO:0000313" key="2">
    <source>
        <dbReference type="Proteomes" id="UP000280008"/>
    </source>
</evidence>
<gene>
    <name evidence="1" type="ORF">C8E83_1943</name>
</gene>